<proteinExistence type="predicted"/>
<dbReference type="SMART" id="SM00382">
    <property type="entry name" value="AAA"/>
    <property type="match status" value="1"/>
</dbReference>
<dbReference type="Proteomes" id="UP000698752">
    <property type="component" value="Unassembled WGS sequence"/>
</dbReference>
<gene>
    <name evidence="10" type="ORF">GXW78_11155</name>
</gene>
<dbReference type="InterPro" id="IPR003593">
    <property type="entry name" value="AAA+_ATPase"/>
</dbReference>
<organism evidence="10 11">
    <name type="scientific">Neoroseomonas terrae</name>
    <dbReference type="NCBI Taxonomy" id="424799"/>
    <lineage>
        <taxon>Bacteria</taxon>
        <taxon>Pseudomonadati</taxon>
        <taxon>Pseudomonadota</taxon>
        <taxon>Alphaproteobacteria</taxon>
        <taxon>Acetobacterales</taxon>
        <taxon>Acetobacteraceae</taxon>
        <taxon>Neoroseomonas</taxon>
    </lineage>
</organism>
<keyword evidence="2 7" id="KW-0812">Transmembrane</keyword>
<name>A0ABS5EGU3_9PROT</name>
<dbReference type="Gene3D" id="1.20.1560.10">
    <property type="entry name" value="ABC transporter type 1, transmembrane domain"/>
    <property type="match status" value="1"/>
</dbReference>
<dbReference type="Pfam" id="PF00664">
    <property type="entry name" value="ABC_membrane"/>
    <property type="match status" value="1"/>
</dbReference>
<dbReference type="InterPro" id="IPR039421">
    <property type="entry name" value="Type_1_exporter"/>
</dbReference>
<dbReference type="InterPro" id="IPR036640">
    <property type="entry name" value="ABC1_TM_sf"/>
</dbReference>
<feature type="transmembrane region" description="Helical" evidence="7">
    <location>
        <begin position="55"/>
        <end position="73"/>
    </location>
</feature>
<evidence type="ECO:0000256" key="5">
    <source>
        <dbReference type="ARBA" id="ARBA00022989"/>
    </source>
</evidence>
<comment type="subcellular location">
    <subcellularLocation>
        <location evidence="1">Cell membrane</location>
        <topology evidence="1">Multi-pass membrane protein</topology>
    </subcellularLocation>
</comment>
<keyword evidence="5 7" id="KW-1133">Transmembrane helix</keyword>
<feature type="domain" description="ABC transmembrane type-1" evidence="9">
    <location>
        <begin position="20"/>
        <end position="297"/>
    </location>
</feature>
<keyword evidence="11" id="KW-1185">Reference proteome</keyword>
<comment type="caution">
    <text evidence="10">The sequence shown here is derived from an EMBL/GenBank/DDBJ whole genome shotgun (WGS) entry which is preliminary data.</text>
</comment>
<evidence type="ECO:0000313" key="11">
    <source>
        <dbReference type="Proteomes" id="UP000698752"/>
    </source>
</evidence>
<dbReference type="InterPro" id="IPR027417">
    <property type="entry name" value="P-loop_NTPase"/>
</dbReference>
<evidence type="ECO:0000256" key="4">
    <source>
        <dbReference type="ARBA" id="ARBA00022840"/>
    </source>
</evidence>
<evidence type="ECO:0000256" key="2">
    <source>
        <dbReference type="ARBA" id="ARBA00022692"/>
    </source>
</evidence>
<dbReference type="EMBL" id="JAAEDI010000010">
    <property type="protein sequence ID" value="MBR0650222.1"/>
    <property type="molecule type" value="Genomic_DNA"/>
</dbReference>
<dbReference type="PANTHER" id="PTHR43394:SF1">
    <property type="entry name" value="ATP-BINDING CASSETTE SUB-FAMILY B MEMBER 10, MITOCHONDRIAL"/>
    <property type="match status" value="1"/>
</dbReference>
<dbReference type="Gene3D" id="3.40.50.300">
    <property type="entry name" value="P-loop containing nucleotide triphosphate hydrolases"/>
    <property type="match status" value="1"/>
</dbReference>
<dbReference type="InterPro" id="IPR003439">
    <property type="entry name" value="ABC_transporter-like_ATP-bd"/>
</dbReference>
<evidence type="ECO:0000259" key="9">
    <source>
        <dbReference type="PROSITE" id="PS50929"/>
    </source>
</evidence>
<accession>A0ABS5EGU3</accession>
<dbReference type="SUPFAM" id="SSF90123">
    <property type="entry name" value="ABC transporter transmembrane region"/>
    <property type="match status" value="1"/>
</dbReference>
<feature type="transmembrane region" description="Helical" evidence="7">
    <location>
        <begin position="153"/>
        <end position="172"/>
    </location>
</feature>
<feature type="domain" description="ABC transporter" evidence="8">
    <location>
        <begin position="328"/>
        <end position="547"/>
    </location>
</feature>
<evidence type="ECO:0000256" key="3">
    <source>
        <dbReference type="ARBA" id="ARBA00022741"/>
    </source>
</evidence>
<evidence type="ECO:0000256" key="6">
    <source>
        <dbReference type="ARBA" id="ARBA00023136"/>
    </source>
</evidence>
<keyword evidence="6 7" id="KW-0472">Membrane</keyword>
<dbReference type="PANTHER" id="PTHR43394">
    <property type="entry name" value="ATP-DEPENDENT PERMEASE MDL1, MITOCHONDRIAL"/>
    <property type="match status" value="1"/>
</dbReference>
<dbReference type="InterPro" id="IPR011527">
    <property type="entry name" value="ABC1_TM_dom"/>
</dbReference>
<dbReference type="GO" id="GO:0005524">
    <property type="term" value="F:ATP binding"/>
    <property type="evidence" value="ECO:0007669"/>
    <property type="project" value="UniProtKB-KW"/>
</dbReference>
<sequence length="548" mass="56875">MSAAMSPVATPVRAALPVLALCVLMSVAVQASMLTTPLLTMHVFDGVLESRNLETLWVLAAAMLVILLLGGLLRHLRAAMLAALSERVGRKLELRALAASVRVALGGERAVAGRALQDVAELRRLLGGTVPVDILDLVSIPIALVVLWMLHPLFFVVALVSSILQGLIGIAADRATRGPVQAAAQQEGRGRRDLSGQLAQRELVLGLGLLPVILARFAPMQSHVMADRGVAEGRARALSGLLQLAVFAQQLATVAVGVTLLLAHAVSPGAMIAAATMTSLATQPVVHLVSHWRDWGDGIAAAQRLAGVVRRGRAPDAVPAEAGGPPGLRIEGLTLRPEGRTTPLVAGMTIDLPPGTAWVVAGPNGIGKSTLLRAVLGLAAPEEGRVLLDGQDTLRSDRATLGPRIGYLPQEPQLLDGSVLENVGRFAADGTGDVVTASRLVGAHVAIGRLPRGYESLAGPDAGLSGGQTRLVALARAFHGTPRLLVLDEPEAGLDNHGRATLRQAVVRARDGGAVVLLVSHDPAAWSDVADGALRLAKGGAWTQESMA</sequence>
<evidence type="ECO:0000256" key="1">
    <source>
        <dbReference type="ARBA" id="ARBA00004651"/>
    </source>
</evidence>
<evidence type="ECO:0000256" key="7">
    <source>
        <dbReference type="SAM" id="Phobius"/>
    </source>
</evidence>
<dbReference type="PROSITE" id="PS50893">
    <property type="entry name" value="ABC_TRANSPORTER_2"/>
    <property type="match status" value="1"/>
</dbReference>
<dbReference type="Pfam" id="PF00005">
    <property type="entry name" value="ABC_tran"/>
    <property type="match status" value="1"/>
</dbReference>
<protein>
    <submittedName>
        <fullName evidence="10">ATP-binding cassette domain-containing protein</fullName>
    </submittedName>
</protein>
<reference evidence="11" key="1">
    <citation type="journal article" date="2021" name="Syst. Appl. Microbiol.">
        <title>Roseomonas hellenica sp. nov., isolated from roots of wild-growing Alkanna tinctoria.</title>
        <authorList>
            <person name="Rat A."/>
            <person name="Naranjo H.D."/>
            <person name="Lebbe L."/>
            <person name="Cnockaert M."/>
            <person name="Krigas N."/>
            <person name="Grigoriadou K."/>
            <person name="Maloupa E."/>
            <person name="Willems A."/>
        </authorList>
    </citation>
    <scope>NUCLEOTIDE SEQUENCE [LARGE SCALE GENOMIC DNA]</scope>
    <source>
        <strain evidence="11">LMG 31159</strain>
    </source>
</reference>
<dbReference type="SUPFAM" id="SSF52540">
    <property type="entry name" value="P-loop containing nucleoside triphosphate hydrolases"/>
    <property type="match status" value="1"/>
</dbReference>
<evidence type="ECO:0000313" key="10">
    <source>
        <dbReference type="EMBL" id="MBR0650222.1"/>
    </source>
</evidence>
<keyword evidence="4 10" id="KW-0067">ATP-binding</keyword>
<dbReference type="PROSITE" id="PS50929">
    <property type="entry name" value="ABC_TM1F"/>
    <property type="match status" value="1"/>
</dbReference>
<dbReference type="RefSeq" id="WP_211868755.1">
    <property type="nucleotide sequence ID" value="NZ_JAAEDI010000010.1"/>
</dbReference>
<evidence type="ECO:0000259" key="8">
    <source>
        <dbReference type="PROSITE" id="PS50893"/>
    </source>
</evidence>
<keyword evidence="3" id="KW-0547">Nucleotide-binding</keyword>